<dbReference type="Proteomes" id="UP000606494">
    <property type="component" value="Unassembled WGS sequence"/>
</dbReference>
<comment type="caution">
    <text evidence="1">The sequence shown here is derived from an EMBL/GenBank/DDBJ whole genome shotgun (WGS) entry which is preliminary data.</text>
</comment>
<gene>
    <name evidence="1" type="ORF">H8B17_13375</name>
</gene>
<sequence>MLYVDVLTAHDLQDVPGKDAVLLYGKCTSAYTGTMKMGFLFIPPCGKVNIPYAEMILSSSGTNLPSFYIISLPAENKLLCIEVISAYDNTFALGNGMIIPYDNAKKMDGSFIR</sequence>
<accession>A0ABR7Y5J5</accession>
<reference evidence="1 2" key="1">
    <citation type="submission" date="2020-08" db="EMBL/GenBank/DDBJ databases">
        <title>Sphingobacterium sp. DN00404 isolated from aquaculture water.</title>
        <authorList>
            <person name="Zhang M."/>
        </authorList>
    </citation>
    <scope>NUCLEOTIDE SEQUENCE [LARGE SCALE GENOMIC DNA]</scope>
    <source>
        <strain evidence="1 2">KCTC 32294</strain>
    </source>
</reference>
<proteinExistence type="predicted"/>
<protein>
    <submittedName>
        <fullName evidence="1">Uncharacterized protein</fullName>
    </submittedName>
</protein>
<name>A0ABR7Y5J5_9SPHI</name>
<evidence type="ECO:0000313" key="2">
    <source>
        <dbReference type="Proteomes" id="UP000606494"/>
    </source>
</evidence>
<keyword evidence="2" id="KW-1185">Reference proteome</keyword>
<dbReference type="RefSeq" id="WP_190309723.1">
    <property type="nucleotide sequence ID" value="NZ_JACNYK010000003.1"/>
</dbReference>
<evidence type="ECO:0000313" key="1">
    <source>
        <dbReference type="EMBL" id="MBD1426578.1"/>
    </source>
</evidence>
<dbReference type="EMBL" id="JACNYK010000003">
    <property type="protein sequence ID" value="MBD1426578.1"/>
    <property type="molecule type" value="Genomic_DNA"/>
</dbReference>
<organism evidence="1 2">
    <name type="scientific">Sphingobacterium arenae</name>
    <dbReference type="NCBI Taxonomy" id="1280598"/>
    <lineage>
        <taxon>Bacteria</taxon>
        <taxon>Pseudomonadati</taxon>
        <taxon>Bacteroidota</taxon>
        <taxon>Sphingobacteriia</taxon>
        <taxon>Sphingobacteriales</taxon>
        <taxon>Sphingobacteriaceae</taxon>
        <taxon>Sphingobacterium</taxon>
    </lineage>
</organism>